<accession>A0ABY0LCG4</accession>
<feature type="transmembrane region" description="Helical" evidence="1">
    <location>
        <begin position="380"/>
        <end position="402"/>
    </location>
</feature>
<evidence type="ECO:0000256" key="1">
    <source>
        <dbReference type="SAM" id="Phobius"/>
    </source>
</evidence>
<reference evidence="2 3" key="1">
    <citation type="submission" date="2016-10" db="EMBL/GenBank/DDBJ databases">
        <authorList>
            <person name="Varghese N."/>
            <person name="Submissions S."/>
        </authorList>
    </citation>
    <scope>NUCLEOTIDE SEQUENCE [LARGE SCALE GENOMIC DNA]</scope>
    <source>
        <strain evidence="2 3">CGMCC 1.6859</strain>
    </source>
</reference>
<dbReference type="Proteomes" id="UP000199307">
    <property type="component" value="Unassembled WGS sequence"/>
</dbReference>
<dbReference type="RefSeq" id="WP_139159166.1">
    <property type="nucleotide sequence ID" value="NZ_FMVC01000001.1"/>
</dbReference>
<evidence type="ECO:0008006" key="4">
    <source>
        <dbReference type="Google" id="ProtNLM"/>
    </source>
</evidence>
<keyword evidence="1" id="KW-1133">Transmembrane helix</keyword>
<keyword evidence="1" id="KW-0812">Transmembrane</keyword>
<proteinExistence type="predicted"/>
<gene>
    <name evidence="2" type="ORF">SAMN02927916_1027</name>
</gene>
<dbReference type="EMBL" id="FMVC01000001">
    <property type="protein sequence ID" value="SCX99347.1"/>
    <property type="molecule type" value="Genomic_DNA"/>
</dbReference>
<keyword evidence="3" id="KW-1185">Reference proteome</keyword>
<evidence type="ECO:0000313" key="3">
    <source>
        <dbReference type="Proteomes" id="UP000199307"/>
    </source>
</evidence>
<protein>
    <recommendedName>
        <fullName evidence="4">Methionyl-tRNA synthetase</fullName>
    </recommendedName>
</protein>
<name>A0ABY0LCG4_9FLAO</name>
<evidence type="ECO:0000313" key="2">
    <source>
        <dbReference type="EMBL" id="SCX99347.1"/>
    </source>
</evidence>
<organism evidence="2 3">
    <name type="scientific">Flavobacterium anhuiense</name>
    <dbReference type="NCBI Taxonomy" id="459526"/>
    <lineage>
        <taxon>Bacteria</taxon>
        <taxon>Pseudomonadati</taxon>
        <taxon>Bacteroidota</taxon>
        <taxon>Flavobacteriia</taxon>
        <taxon>Flavobacteriales</taxon>
        <taxon>Flavobacteriaceae</taxon>
        <taxon>Flavobacterium</taxon>
    </lineage>
</organism>
<keyword evidence="1" id="KW-0472">Membrane</keyword>
<comment type="caution">
    <text evidence="2">The sequence shown here is derived from an EMBL/GenBank/DDBJ whole genome shotgun (WGS) entry which is preliminary data.</text>
</comment>
<sequence length="484" mass="55724">MPKKLLLTTTLLLFSLISFSQELVYYTPLELKKHRDVLPIVNNDKEVTLFVSDKIKVKAIRLNEKMQIIDSISSERPDKKKFAEMIGYNSTNSNARLFWASKDRSLILSQFYDFKTRKISTQELTLFIQNEQVLQGFSSNDNFFILTIVKETSILKLHVFDQDGDHKTQTIDLSNFRFYKKDYTKTSLYGIFEESLLAFEAPFSLQNINSETPTSITDGAKKRKCYIDNNELIITLDSNVDYTQIFIIDLKNYTAKEKIINKTIIMNESRATLNSNSFYFDKKLYQMKSSPNSFFFTIKDFDGNVLKEYNVTPDTPINFKNSEIYQEGGDFGGKRILETSSQFIRKVNKLNSGISCYNIRDNTLITLGSVSELKQGSSQIFIGGGLIGIAASAVAGATMAYYNSTMNNFNSYSNRKVVKIECLFDKDNNHIKTELQPLAFDKIRTFFDDTTDVSSQTLFRVQSSYYLGYYDNKTKEYIIRKFID</sequence>